<dbReference type="Pfam" id="PF03368">
    <property type="entry name" value="Dicer_dimer"/>
    <property type="match status" value="1"/>
</dbReference>
<dbReference type="InterPro" id="IPR000253">
    <property type="entry name" value="FHA_dom"/>
</dbReference>
<dbReference type="InterPro" id="IPR005034">
    <property type="entry name" value="Dicer_dimerisation"/>
</dbReference>
<dbReference type="GO" id="GO:0016891">
    <property type="term" value="F:RNA endonuclease activity producing 5'-phosphomonoesters, hydrolytic mechanism"/>
    <property type="evidence" value="ECO:0007669"/>
    <property type="project" value="InterPro"/>
</dbReference>
<dbReference type="Gene3D" id="2.60.200.20">
    <property type="match status" value="1"/>
</dbReference>
<organism evidence="4 5">
    <name type="scientific">Paragonimus westermani</name>
    <dbReference type="NCBI Taxonomy" id="34504"/>
    <lineage>
        <taxon>Eukaryota</taxon>
        <taxon>Metazoa</taxon>
        <taxon>Spiralia</taxon>
        <taxon>Lophotrochozoa</taxon>
        <taxon>Platyhelminthes</taxon>
        <taxon>Trematoda</taxon>
        <taxon>Digenea</taxon>
        <taxon>Plagiorchiida</taxon>
        <taxon>Troglotremata</taxon>
        <taxon>Troglotrematidae</taxon>
        <taxon>Paragonimus</taxon>
    </lineage>
</organism>
<evidence type="ECO:0000313" key="5">
    <source>
        <dbReference type="Proteomes" id="UP000699462"/>
    </source>
</evidence>
<protein>
    <recommendedName>
        <fullName evidence="3">FHA domain-containing protein</fullName>
    </recommendedName>
</protein>
<dbReference type="AlphaFoldDB" id="A0A8T0DQ67"/>
<feature type="coiled-coil region" evidence="1">
    <location>
        <begin position="401"/>
        <end position="455"/>
    </location>
</feature>
<dbReference type="PANTHER" id="PTHR23308">
    <property type="entry name" value="NUCLEAR INHIBITOR OF PROTEIN PHOSPHATASE-1"/>
    <property type="match status" value="1"/>
</dbReference>
<accession>A0A8T0DQ67</accession>
<name>A0A8T0DQ67_9TREM</name>
<dbReference type="SMART" id="SM00240">
    <property type="entry name" value="FHA"/>
    <property type="match status" value="1"/>
</dbReference>
<gene>
    <name evidence="4" type="ORF">P879_06361</name>
</gene>
<dbReference type="Proteomes" id="UP000699462">
    <property type="component" value="Unassembled WGS sequence"/>
</dbReference>
<dbReference type="Pfam" id="PF00498">
    <property type="entry name" value="FHA"/>
    <property type="match status" value="1"/>
</dbReference>
<keyword evidence="1" id="KW-0175">Coiled coil</keyword>
<dbReference type="InterPro" id="IPR050923">
    <property type="entry name" value="Cell_Proc_Reg/RNA_Proc"/>
</dbReference>
<sequence length="589" mass="64802">MSGTSDLVTSQADPEPEPSSAAINEPVEQPVDECSIASFYRPPAWASVCPKSAGYHLEVIKNGIPLPECTIHLSGTGPLKTGTELSFCLIGRQPQQFYAPCNDLHGQCSVLAHPSISRLHAVLQYGRPPSAVAKTSATQVDSPGWYIQDLDSTHGTYINKRRLPPGRFVRIHVGYVMRFGGSTRLLLLHGPDDDVEKESSQSWTELKQAHLARQLAAKDVRSTTNSSSSNVDLGCDWGLSAEDADMNTPSFLAAINGAACLSHENLYQDDPKLALKAYFEREGIEPAPEYEFVEAAFGKQHCKIELPLSSGTVTAEAIVTGKRKEAIAACALEACRLLDRLGEFDPNKDNSNSAKRVRSKAYWEENDYYSSDEDTFIDRTGQVERKRLGRIRQLGVQGPDAEEAEKQAAEFIRNSESLVLKRLDNASLMTVLTKLEEVGEQIVSLEEKLTEIDKAFAPQMANPSELDELEAYMNALKSGAPTRKERMKLKSQLFTLRQAELRLFQQAGLPQLRRHATALTQNDESGSDRSSSDGRIRRIGAAAAVRAAKRRLESDSEAGILTATEKRYTLLVLSGQSCHIEHFGCVVTH</sequence>
<dbReference type="EMBL" id="JTDF01001388">
    <property type="protein sequence ID" value="KAF8570099.1"/>
    <property type="molecule type" value="Genomic_DNA"/>
</dbReference>
<evidence type="ECO:0000256" key="2">
    <source>
        <dbReference type="SAM" id="MobiDB-lite"/>
    </source>
</evidence>
<dbReference type="InterPro" id="IPR008984">
    <property type="entry name" value="SMAD_FHA_dom_sf"/>
</dbReference>
<evidence type="ECO:0000259" key="3">
    <source>
        <dbReference type="PROSITE" id="PS50006"/>
    </source>
</evidence>
<keyword evidence="5" id="KW-1185">Reference proteome</keyword>
<reference evidence="4 5" key="1">
    <citation type="submission" date="2019-07" db="EMBL/GenBank/DDBJ databases">
        <title>Annotation for the trematode Paragonimus westermani.</title>
        <authorList>
            <person name="Choi Y.-J."/>
        </authorList>
    </citation>
    <scope>NUCLEOTIDE SEQUENCE [LARGE SCALE GENOMIC DNA]</scope>
    <source>
        <strain evidence="4">180907_Pwestermani</strain>
    </source>
</reference>
<dbReference type="CDD" id="cd19856">
    <property type="entry name" value="DSRM_Kanadaptin"/>
    <property type="match status" value="1"/>
</dbReference>
<dbReference type="SUPFAM" id="SSF49879">
    <property type="entry name" value="SMAD/FHA domain"/>
    <property type="match status" value="1"/>
</dbReference>
<feature type="compositionally biased region" description="Polar residues" evidence="2">
    <location>
        <begin position="1"/>
        <end position="12"/>
    </location>
</feature>
<feature type="domain" description="FHA" evidence="3">
    <location>
        <begin position="88"/>
        <end position="163"/>
    </location>
</feature>
<feature type="region of interest" description="Disordered" evidence="2">
    <location>
        <begin position="1"/>
        <end position="27"/>
    </location>
</feature>
<dbReference type="OrthoDB" id="433755at2759"/>
<proteinExistence type="predicted"/>
<dbReference type="PROSITE" id="PS50006">
    <property type="entry name" value="FHA_DOMAIN"/>
    <property type="match status" value="1"/>
</dbReference>
<evidence type="ECO:0000256" key="1">
    <source>
        <dbReference type="SAM" id="Coils"/>
    </source>
</evidence>
<evidence type="ECO:0000313" key="4">
    <source>
        <dbReference type="EMBL" id="KAF8570099.1"/>
    </source>
</evidence>
<comment type="caution">
    <text evidence="4">The sequence shown here is derived from an EMBL/GenBank/DDBJ whole genome shotgun (WGS) entry which is preliminary data.</text>
</comment>